<accession>A0AAV7MYN9</accession>
<organism evidence="5 6">
    <name type="scientific">Pleurodeles waltl</name>
    <name type="common">Iberian ribbed newt</name>
    <dbReference type="NCBI Taxonomy" id="8319"/>
    <lineage>
        <taxon>Eukaryota</taxon>
        <taxon>Metazoa</taxon>
        <taxon>Chordata</taxon>
        <taxon>Craniata</taxon>
        <taxon>Vertebrata</taxon>
        <taxon>Euteleostomi</taxon>
        <taxon>Amphibia</taxon>
        <taxon>Batrachia</taxon>
        <taxon>Caudata</taxon>
        <taxon>Salamandroidea</taxon>
        <taxon>Salamandridae</taxon>
        <taxon>Pleurodelinae</taxon>
        <taxon>Pleurodeles</taxon>
    </lineage>
</organism>
<dbReference type="AlphaFoldDB" id="A0AAV7MYN9"/>
<comment type="cofactor">
    <cofactor evidence="1">
        <name>heme</name>
        <dbReference type="ChEBI" id="CHEBI:30413"/>
    </cofactor>
</comment>
<name>A0AAV7MYN9_PLEWA</name>
<dbReference type="GO" id="GO:0020037">
    <property type="term" value="F:heme binding"/>
    <property type="evidence" value="ECO:0007669"/>
    <property type="project" value="InterPro"/>
</dbReference>
<dbReference type="InterPro" id="IPR036396">
    <property type="entry name" value="Cyt_P450_sf"/>
</dbReference>
<evidence type="ECO:0008006" key="7">
    <source>
        <dbReference type="Google" id="ProtNLM"/>
    </source>
</evidence>
<keyword evidence="6" id="KW-1185">Reference proteome</keyword>
<evidence type="ECO:0000313" key="5">
    <source>
        <dbReference type="EMBL" id="KAJ1108893.1"/>
    </source>
</evidence>
<dbReference type="PRINTS" id="PR00463">
    <property type="entry name" value="EP450I"/>
</dbReference>
<evidence type="ECO:0000256" key="1">
    <source>
        <dbReference type="ARBA" id="ARBA00001971"/>
    </source>
</evidence>
<evidence type="ECO:0000256" key="2">
    <source>
        <dbReference type="ARBA" id="ARBA00010617"/>
    </source>
</evidence>
<protein>
    <recommendedName>
        <fullName evidence="7">Cytochrome P450</fullName>
    </recommendedName>
</protein>
<keyword evidence="4" id="KW-0408">Iron</keyword>
<gene>
    <name evidence="5" type="ORF">NDU88_006263</name>
</gene>
<dbReference type="GO" id="GO:0016712">
    <property type="term" value="F:oxidoreductase activity, acting on paired donors, with incorporation or reduction of molecular oxygen, reduced flavin or flavoprotein as one donor, and incorporation of one atom of oxygen"/>
    <property type="evidence" value="ECO:0007669"/>
    <property type="project" value="TreeGrafter"/>
</dbReference>
<dbReference type="GO" id="GO:0019373">
    <property type="term" value="P:epoxygenase P450 pathway"/>
    <property type="evidence" value="ECO:0007669"/>
    <property type="project" value="TreeGrafter"/>
</dbReference>
<keyword evidence="3" id="KW-0479">Metal-binding</keyword>
<dbReference type="GO" id="GO:0008392">
    <property type="term" value="F:arachidonate epoxygenase activity"/>
    <property type="evidence" value="ECO:0007669"/>
    <property type="project" value="TreeGrafter"/>
</dbReference>
<dbReference type="SUPFAM" id="SSF48264">
    <property type="entry name" value="Cytochrome P450"/>
    <property type="match status" value="1"/>
</dbReference>
<dbReference type="Gene3D" id="1.10.630.10">
    <property type="entry name" value="Cytochrome P450"/>
    <property type="match status" value="1"/>
</dbReference>
<dbReference type="InterPro" id="IPR050182">
    <property type="entry name" value="Cytochrome_P450_fam2"/>
</dbReference>
<dbReference type="PANTHER" id="PTHR24300">
    <property type="entry name" value="CYTOCHROME P450 508A4-RELATED"/>
    <property type="match status" value="1"/>
</dbReference>
<comment type="similarity">
    <text evidence="2">Belongs to the cytochrome P450 family.</text>
</comment>
<evidence type="ECO:0000313" key="6">
    <source>
        <dbReference type="Proteomes" id="UP001066276"/>
    </source>
</evidence>
<dbReference type="InterPro" id="IPR002401">
    <property type="entry name" value="Cyt_P450_E_grp-I"/>
</dbReference>
<evidence type="ECO:0000256" key="3">
    <source>
        <dbReference type="ARBA" id="ARBA00022723"/>
    </source>
</evidence>
<evidence type="ECO:0000256" key="4">
    <source>
        <dbReference type="ARBA" id="ARBA00023004"/>
    </source>
</evidence>
<proteinExistence type="inferred from homology"/>
<dbReference type="InterPro" id="IPR001128">
    <property type="entry name" value="Cyt_P450"/>
</dbReference>
<dbReference type="GO" id="GO:0006805">
    <property type="term" value="P:xenobiotic metabolic process"/>
    <property type="evidence" value="ECO:0007669"/>
    <property type="project" value="TreeGrafter"/>
</dbReference>
<comment type="caution">
    <text evidence="5">The sequence shown here is derived from an EMBL/GenBank/DDBJ whole genome shotgun (WGS) entry which is preliminary data.</text>
</comment>
<feature type="non-terminal residue" evidence="5">
    <location>
        <position position="1"/>
    </location>
</feature>
<feature type="non-terminal residue" evidence="5">
    <location>
        <position position="58"/>
    </location>
</feature>
<sequence>GTKVIPILTSVLHDPKQWETPEEFNPAHFLDKKGALRNRAAFMPFSAGSSNSDTRLHQ</sequence>
<dbReference type="GO" id="GO:0005737">
    <property type="term" value="C:cytoplasm"/>
    <property type="evidence" value="ECO:0007669"/>
    <property type="project" value="TreeGrafter"/>
</dbReference>
<dbReference type="GO" id="GO:0005506">
    <property type="term" value="F:iron ion binding"/>
    <property type="evidence" value="ECO:0007669"/>
    <property type="project" value="InterPro"/>
</dbReference>
<dbReference type="PANTHER" id="PTHR24300:SF389">
    <property type="entry name" value="CYTOCHROME P450 2C20"/>
    <property type="match status" value="1"/>
</dbReference>
<dbReference type="Pfam" id="PF00067">
    <property type="entry name" value="p450"/>
    <property type="match status" value="1"/>
</dbReference>
<reference evidence="5" key="1">
    <citation type="journal article" date="2022" name="bioRxiv">
        <title>Sequencing and chromosome-scale assembly of the giantPleurodeles waltlgenome.</title>
        <authorList>
            <person name="Brown T."/>
            <person name="Elewa A."/>
            <person name="Iarovenko S."/>
            <person name="Subramanian E."/>
            <person name="Araus A.J."/>
            <person name="Petzold A."/>
            <person name="Susuki M."/>
            <person name="Suzuki K.-i.T."/>
            <person name="Hayashi T."/>
            <person name="Toyoda A."/>
            <person name="Oliveira C."/>
            <person name="Osipova E."/>
            <person name="Leigh N.D."/>
            <person name="Simon A."/>
            <person name="Yun M.H."/>
        </authorList>
    </citation>
    <scope>NUCLEOTIDE SEQUENCE</scope>
    <source>
        <strain evidence="5">20211129_DDA</strain>
        <tissue evidence="5">Liver</tissue>
    </source>
</reference>
<dbReference type="EMBL" id="JANPWB010000013">
    <property type="protein sequence ID" value="KAJ1108893.1"/>
    <property type="molecule type" value="Genomic_DNA"/>
</dbReference>
<dbReference type="Proteomes" id="UP001066276">
    <property type="component" value="Chromosome 9"/>
</dbReference>